<evidence type="ECO:0000313" key="3">
    <source>
        <dbReference type="EMBL" id="QDG54757.1"/>
    </source>
</evidence>
<accession>A0A4Y6Q3M4</accession>
<gene>
    <name evidence="3" type="ORF">FIV42_29625</name>
</gene>
<dbReference type="Proteomes" id="UP000315995">
    <property type="component" value="Chromosome"/>
</dbReference>
<feature type="compositionally biased region" description="Low complexity" evidence="1">
    <location>
        <begin position="7"/>
        <end position="39"/>
    </location>
</feature>
<dbReference type="NCBIfam" id="TIGR00261">
    <property type="entry name" value="traB"/>
    <property type="match status" value="1"/>
</dbReference>
<feature type="transmembrane region" description="Helical" evidence="2">
    <location>
        <begin position="286"/>
        <end position="304"/>
    </location>
</feature>
<dbReference type="CDD" id="cd14726">
    <property type="entry name" value="TraB_PrgY-like"/>
    <property type="match status" value="1"/>
</dbReference>
<dbReference type="InterPro" id="IPR046345">
    <property type="entry name" value="TraB_PrgY-like"/>
</dbReference>
<dbReference type="AlphaFoldDB" id="A0A4Y6Q3M4"/>
<evidence type="ECO:0000313" key="4">
    <source>
        <dbReference type="Proteomes" id="UP000315995"/>
    </source>
</evidence>
<keyword evidence="4" id="KW-1185">Reference proteome</keyword>
<accession>A0A5B8YFU9</accession>
<dbReference type="InterPro" id="IPR002816">
    <property type="entry name" value="TraB/PrgY/GumN_fam"/>
</dbReference>
<sequence length="424" mass="46578">MNDISKADQPQSDQQVDQPDADQPQSGQQADQQEQQVVETDVTRVQLGDTEVILIGTAHISQESVETVERVIEAEQPDVVAVELDKERFQSLRNETNWEDLDLLEIIKKGQLTFLLARLALTAFQKRMGGYTGVKPGAEMSAAIEAAEANGVEVELIDRNVRTTLLRAWRNTPWWRRAELAMMLMMGVFQRGEVSEEELSDLREMQNISVILDQLGEALPDVKEVLVDERDTFMAHKLQNIDAKKVVAVIGAAHKPGILRQIEQAIPEATVEEISTVPPKHPISKVLPWILPAIVIGVFVWGFFNGDTTQLKTAAWAWVLSNGILSALGAVIALANPLTVIAAFIAAPLTSLNPTVGAGMVTALVQTIASSPKVSDFQTIGDDIAEWKGWWSNKLGRVLLVFLFSSIGSSIGTFVAFGWLKNLL</sequence>
<evidence type="ECO:0000256" key="1">
    <source>
        <dbReference type="SAM" id="MobiDB-lite"/>
    </source>
</evidence>
<reference evidence="3 4" key="1">
    <citation type="submission" date="2019-06" db="EMBL/GenBank/DDBJ databases">
        <title>Persicimonas caeni gen. nov., sp. nov., a predatory bacterium isolated from solar saltern.</title>
        <authorList>
            <person name="Wang S."/>
        </authorList>
    </citation>
    <scope>NUCLEOTIDE SEQUENCE [LARGE SCALE GENOMIC DNA]</scope>
    <source>
        <strain evidence="3 4">YN101</strain>
    </source>
</reference>
<feature type="region of interest" description="Disordered" evidence="1">
    <location>
        <begin position="1"/>
        <end position="39"/>
    </location>
</feature>
<dbReference type="PANTHER" id="PTHR21530">
    <property type="entry name" value="PHEROMONE SHUTDOWN PROTEIN"/>
    <property type="match status" value="1"/>
</dbReference>
<dbReference type="Pfam" id="PF01963">
    <property type="entry name" value="TraB_PrgY_gumN"/>
    <property type="match status" value="1"/>
</dbReference>
<feature type="transmembrane region" description="Helical" evidence="2">
    <location>
        <begin position="398"/>
        <end position="420"/>
    </location>
</feature>
<keyword evidence="2" id="KW-0472">Membrane</keyword>
<protein>
    <submittedName>
        <fullName evidence="3">TraB/GumN family protein</fullName>
    </submittedName>
</protein>
<name>A0A4Y6Q3M4_PERCE</name>
<dbReference type="PANTHER" id="PTHR21530:SF7">
    <property type="entry name" value="TRAB DOMAIN-CONTAINING PROTEIN"/>
    <property type="match status" value="1"/>
</dbReference>
<proteinExistence type="predicted"/>
<dbReference type="RefSeq" id="WP_141201201.1">
    <property type="nucleotide sequence ID" value="NZ_CP041186.1"/>
</dbReference>
<feature type="transmembrane region" description="Helical" evidence="2">
    <location>
        <begin position="316"/>
        <end position="335"/>
    </location>
</feature>
<organism evidence="3 4">
    <name type="scientific">Persicimonas caeni</name>
    <dbReference type="NCBI Taxonomy" id="2292766"/>
    <lineage>
        <taxon>Bacteria</taxon>
        <taxon>Deltaproteobacteria</taxon>
        <taxon>Bradymonadales</taxon>
        <taxon>Bradymonadaceae</taxon>
        <taxon>Persicimonas</taxon>
    </lineage>
</organism>
<keyword evidence="2" id="KW-0812">Transmembrane</keyword>
<dbReference type="OrthoDB" id="9809330at2"/>
<evidence type="ECO:0000256" key="2">
    <source>
        <dbReference type="SAM" id="Phobius"/>
    </source>
</evidence>
<dbReference type="InterPro" id="IPR005230">
    <property type="entry name" value="TraB_bac"/>
</dbReference>
<dbReference type="EMBL" id="CP041186">
    <property type="protein sequence ID" value="QDG54757.1"/>
    <property type="molecule type" value="Genomic_DNA"/>
</dbReference>
<keyword evidence="2" id="KW-1133">Transmembrane helix</keyword>